<evidence type="ECO:0000313" key="3">
    <source>
        <dbReference type="Proteomes" id="UP000051952"/>
    </source>
</evidence>
<dbReference type="EMBL" id="CYKH01000510">
    <property type="protein sequence ID" value="CUG03515.1"/>
    <property type="molecule type" value="Genomic_DNA"/>
</dbReference>
<sequence length="1372" mass="144000">MLGSQEPEQVGGDVLITSRPSTQPVVASRGGASEASPAGANTARRPQRHLFAAATSVVAGGRMVAGGRGNGGTANGASTTRAPPRMLPAIATATSPKHQQTGTTTTTFARGASPQMSPKVRPGSQERDYNSAERSARAGQLGQAPSQSFGSTAGSRAGSMSYAGIVGALGTAFSFASTQNSGATPLMLQDQRGSAMASFETNTSSDSSSGPTTQHQVILPGRRVDSITTGSRKGSIAAALSKSPSTHTKLPAVDSLVKSISNAARRASRKSVSDSSGAPETSPFGEDDLAIMPSITTATLREAQREAATNNSTGISGSEQTVYEASVAASTFASDAFHRFRDLFDLAEGNPVSFTPAATRSAVGRNSGPTAIGGGAANKVNAFRSRSPMAQVHDRSPGDESAEQPTQPLNLRHRLSGAEVIAIPKELDDFGRGEEVLRRYKDTSAFARHEFPGASGAKAILLEQTFDISSEMESRLVSKSTRWLEANHRDLLSGALGNQASSSMTSLLKAISPTASMGGIGLGGGFGSAIGGGAATATNTGSNPPAIFSNSSEAFFMTPRDLNVTFAAWRRRKAGSLYQRSYLALAKVLRELMIPGTLLNCPLNVTYAIGGELITATHMPPLTSAQPIRLIPGSLLSETSKMISAALLGSFFSNIAQSSADFQPEAPPPMPQSGPRRSSVVLHPSIVLDPSAENAAAQYTNSAGAFTTGPSGHAPPPPPEDHVPAVDLYPSADGSYCAVPNGNLMDALSMQRTEMLLLGEASERMLAATSTKTHQMVGKAVMGDSVEVLNSKRVVAVLLQVAPSVFHRNRTEGQRDHTFILRDIFHSNGVPMKELLNIRELLEGHVKSASNQGTLARDAADACKELMAFALTEAIARTLKAMILSRAGSTARQMTEWPVSDVGGETVDSTSVSLNNTTNSANVNSTSTSTNASPRGVVSPAEGSSSAVLDISFPPHSAAILDAANLIFKKFLTSPKFLRDSLVPALNRKFATTSEYALDVRTLALRDITAFLQRSLGLCYSFKTKDFSFCSSHNVDDGPQRPSSSSNLRSKASSAALKETPAPTETPQPSSATKPTVVVADSVREAFLISHLCTSYRMQVSPTGLVARSIVTECTGTYLQHLSLLCGEAEVRVRNQLRTFLSSASLVKSSSGLGSGQQQPSATTTSTNAKKVTAGGLSSADTTPQPSVGLPLTGSGVNVSYTNEREVSFGPATVSTKLDRSYSAVQGNNNNSYTNTSNAMAKRRPTQVMIPADRACLMHLHYVLFGILCEASKNPHNNSDASFRRAPHQPISQESGIASSVTRLAQRVAKVFLLPPTVLATLHHITRFEGNGLERADSGQWVGKGGQHGAAACRVPKQRVQQFSLPATPGWK</sequence>
<feature type="region of interest" description="Disordered" evidence="1">
    <location>
        <begin position="386"/>
        <end position="408"/>
    </location>
</feature>
<feature type="compositionally biased region" description="Low complexity" evidence="1">
    <location>
        <begin position="909"/>
        <end position="933"/>
    </location>
</feature>
<feature type="region of interest" description="Disordered" evidence="1">
    <location>
        <begin position="1033"/>
        <end position="1076"/>
    </location>
</feature>
<feature type="region of interest" description="Disordered" evidence="1">
    <location>
        <begin position="265"/>
        <end position="291"/>
    </location>
</feature>
<feature type="region of interest" description="Disordered" evidence="1">
    <location>
        <begin position="1"/>
        <end position="47"/>
    </location>
</feature>
<feature type="region of interest" description="Disordered" evidence="1">
    <location>
        <begin position="64"/>
        <end position="83"/>
    </location>
</feature>
<feature type="compositionally biased region" description="Polar residues" evidence="1">
    <location>
        <begin position="1063"/>
        <end position="1074"/>
    </location>
</feature>
<name>A0A0S4IRR1_BODSA</name>
<dbReference type="Proteomes" id="UP000051952">
    <property type="component" value="Unassembled WGS sequence"/>
</dbReference>
<feature type="compositionally biased region" description="Basic and acidic residues" evidence="1">
    <location>
        <begin position="124"/>
        <end position="136"/>
    </location>
</feature>
<evidence type="ECO:0000313" key="2">
    <source>
        <dbReference type="EMBL" id="CUG03515.1"/>
    </source>
</evidence>
<feature type="region of interest" description="Disordered" evidence="1">
    <location>
        <begin position="1148"/>
        <end position="1191"/>
    </location>
</feature>
<accession>A0A0S4IRR1</accession>
<dbReference type="VEuPathDB" id="TriTrypDB:BSAL_70165"/>
<organism evidence="2 3">
    <name type="scientific">Bodo saltans</name>
    <name type="common">Flagellated protozoan</name>
    <dbReference type="NCBI Taxonomy" id="75058"/>
    <lineage>
        <taxon>Eukaryota</taxon>
        <taxon>Discoba</taxon>
        <taxon>Euglenozoa</taxon>
        <taxon>Kinetoplastea</taxon>
        <taxon>Metakinetoplastina</taxon>
        <taxon>Eubodonida</taxon>
        <taxon>Bodonidae</taxon>
        <taxon>Bodo</taxon>
    </lineage>
</organism>
<feature type="region of interest" description="Disordered" evidence="1">
    <location>
        <begin position="91"/>
        <end position="156"/>
    </location>
</feature>
<protein>
    <submittedName>
        <fullName evidence="2">Uncharacterized protein</fullName>
    </submittedName>
</protein>
<feature type="compositionally biased region" description="Low complexity" evidence="1">
    <location>
        <begin position="198"/>
        <end position="213"/>
    </location>
</feature>
<feature type="compositionally biased region" description="Polar residues" evidence="1">
    <location>
        <begin position="143"/>
        <end position="154"/>
    </location>
</feature>
<proteinExistence type="predicted"/>
<keyword evidence="3" id="KW-1185">Reference proteome</keyword>
<feature type="compositionally biased region" description="Low complexity" evidence="1">
    <location>
        <begin position="1043"/>
        <end position="1058"/>
    </location>
</feature>
<feature type="region of interest" description="Disordered" evidence="1">
    <location>
        <begin position="191"/>
        <end position="220"/>
    </location>
</feature>
<evidence type="ECO:0000256" key="1">
    <source>
        <dbReference type="SAM" id="MobiDB-lite"/>
    </source>
</evidence>
<feature type="region of interest" description="Disordered" evidence="1">
    <location>
        <begin position="908"/>
        <end position="939"/>
    </location>
</feature>
<gene>
    <name evidence="2" type="ORF">BSAL_70165</name>
</gene>
<reference evidence="3" key="1">
    <citation type="submission" date="2015-09" db="EMBL/GenBank/DDBJ databases">
        <authorList>
            <consortium name="Pathogen Informatics"/>
        </authorList>
    </citation>
    <scope>NUCLEOTIDE SEQUENCE [LARGE SCALE GENOMIC DNA]</scope>
    <source>
        <strain evidence="3">Lake Konstanz</strain>
    </source>
</reference>
<feature type="compositionally biased region" description="Low complexity" evidence="1">
    <location>
        <begin position="1148"/>
        <end position="1161"/>
    </location>
</feature>
<feature type="compositionally biased region" description="Gly residues" evidence="1">
    <location>
        <begin position="64"/>
        <end position="74"/>
    </location>
</feature>